<dbReference type="GO" id="GO:0005886">
    <property type="term" value="C:plasma membrane"/>
    <property type="evidence" value="ECO:0007669"/>
    <property type="project" value="UniProtKB-SubCell"/>
</dbReference>
<comment type="function">
    <text evidence="14 19">Joins adenosylcobinamide-GDP and alpha-ribazole to generate adenosylcobalamin (Ado-cobalamin). Also synthesizes adenosylcobalamin 5'-phosphate from adenosylcobinamide-GDP and alpha-ribazole 5'-phosphate.</text>
</comment>
<comment type="catalytic activity">
    <reaction evidence="18 19">
        <text>alpha-ribazole 5'-phosphate + adenosylcob(III)inamide-GDP = adenosylcob(III)alamin 5'-phosphate + GMP + H(+)</text>
        <dbReference type="Rhea" id="RHEA:23560"/>
        <dbReference type="ChEBI" id="CHEBI:15378"/>
        <dbReference type="ChEBI" id="CHEBI:57918"/>
        <dbReference type="ChEBI" id="CHEBI:58115"/>
        <dbReference type="ChEBI" id="CHEBI:60487"/>
        <dbReference type="ChEBI" id="CHEBI:60493"/>
        <dbReference type="EC" id="2.7.8.26"/>
    </reaction>
</comment>
<comment type="caution">
    <text evidence="20">The sequence shown here is derived from an EMBL/GenBank/DDBJ whole genome shotgun (WGS) entry which is preliminary data.</text>
</comment>
<comment type="pathway">
    <text evidence="3 19">Cofactor biosynthesis; adenosylcobalamin biosynthesis; adenosylcobalamin from cob(II)yrinate a,c-diamide: step 7/7.</text>
</comment>
<keyword evidence="8 19" id="KW-0169">Cobalamin biosynthesis</keyword>
<evidence type="ECO:0000256" key="13">
    <source>
        <dbReference type="ARBA" id="ARBA00023136"/>
    </source>
</evidence>
<evidence type="ECO:0000256" key="2">
    <source>
        <dbReference type="ARBA" id="ARBA00004651"/>
    </source>
</evidence>
<dbReference type="Pfam" id="PF02654">
    <property type="entry name" value="CobS"/>
    <property type="match status" value="1"/>
</dbReference>
<keyword evidence="12 19" id="KW-1133">Transmembrane helix</keyword>
<evidence type="ECO:0000256" key="18">
    <source>
        <dbReference type="ARBA" id="ARBA00049504"/>
    </source>
</evidence>
<gene>
    <name evidence="19" type="primary">cobS</name>
    <name evidence="20" type="ORF">A3F84_18690</name>
</gene>
<keyword evidence="13 19" id="KW-0472">Membrane</keyword>
<dbReference type="NCBIfam" id="TIGR00317">
    <property type="entry name" value="cobS"/>
    <property type="match status" value="1"/>
</dbReference>
<comment type="catalytic activity">
    <reaction evidence="17 19">
        <text>alpha-ribazole + adenosylcob(III)inamide-GDP = adenosylcob(III)alamin + GMP + H(+)</text>
        <dbReference type="Rhea" id="RHEA:16049"/>
        <dbReference type="ChEBI" id="CHEBI:10329"/>
        <dbReference type="ChEBI" id="CHEBI:15378"/>
        <dbReference type="ChEBI" id="CHEBI:18408"/>
        <dbReference type="ChEBI" id="CHEBI:58115"/>
        <dbReference type="ChEBI" id="CHEBI:60487"/>
        <dbReference type="EC" id="2.7.8.26"/>
    </reaction>
</comment>
<evidence type="ECO:0000256" key="9">
    <source>
        <dbReference type="ARBA" id="ARBA00022679"/>
    </source>
</evidence>
<feature type="transmembrane region" description="Helical" evidence="19">
    <location>
        <begin position="60"/>
        <end position="78"/>
    </location>
</feature>
<protein>
    <recommendedName>
        <fullName evidence="6 19">Adenosylcobinamide-GDP ribazoletransferase</fullName>
        <ecNumber evidence="5 19">2.7.8.26</ecNumber>
    </recommendedName>
    <alternativeName>
        <fullName evidence="16 19">Cobalamin synthase</fullName>
    </alternativeName>
    <alternativeName>
        <fullName evidence="15 19">Cobalamin-5'-phosphate synthase</fullName>
    </alternativeName>
</protein>
<dbReference type="GO" id="GO:0051073">
    <property type="term" value="F:adenosylcobinamide-GDP ribazoletransferase activity"/>
    <property type="evidence" value="ECO:0007669"/>
    <property type="project" value="UniProtKB-UniRule"/>
</dbReference>
<dbReference type="GO" id="GO:0009236">
    <property type="term" value="P:cobalamin biosynthetic process"/>
    <property type="evidence" value="ECO:0007669"/>
    <property type="project" value="UniProtKB-UniRule"/>
</dbReference>
<keyword evidence="9 19" id="KW-0808">Transferase</keyword>
<feature type="transmembrane region" description="Helical" evidence="19">
    <location>
        <begin position="176"/>
        <end position="203"/>
    </location>
</feature>
<dbReference type="AlphaFoldDB" id="A0A1F6CBG1"/>
<evidence type="ECO:0000256" key="7">
    <source>
        <dbReference type="ARBA" id="ARBA00022475"/>
    </source>
</evidence>
<dbReference type="Proteomes" id="UP000178606">
    <property type="component" value="Unassembled WGS sequence"/>
</dbReference>
<evidence type="ECO:0000256" key="11">
    <source>
        <dbReference type="ARBA" id="ARBA00022842"/>
    </source>
</evidence>
<accession>A0A1F6CBG1</accession>
<proteinExistence type="inferred from homology"/>
<evidence type="ECO:0000256" key="3">
    <source>
        <dbReference type="ARBA" id="ARBA00004663"/>
    </source>
</evidence>
<feature type="transmembrane region" description="Helical" evidence="19">
    <location>
        <begin position="106"/>
        <end position="128"/>
    </location>
</feature>
<evidence type="ECO:0000256" key="5">
    <source>
        <dbReference type="ARBA" id="ARBA00013200"/>
    </source>
</evidence>
<dbReference type="HAMAP" id="MF_00719">
    <property type="entry name" value="CobS"/>
    <property type="match status" value="1"/>
</dbReference>
<feature type="transmembrane region" description="Helical" evidence="19">
    <location>
        <begin position="223"/>
        <end position="243"/>
    </location>
</feature>
<evidence type="ECO:0000256" key="10">
    <source>
        <dbReference type="ARBA" id="ARBA00022692"/>
    </source>
</evidence>
<dbReference type="EMBL" id="MFKF01000303">
    <property type="protein sequence ID" value="OGG46555.1"/>
    <property type="molecule type" value="Genomic_DNA"/>
</dbReference>
<evidence type="ECO:0000256" key="17">
    <source>
        <dbReference type="ARBA" id="ARBA00048623"/>
    </source>
</evidence>
<name>A0A1F6CBG1_HANXR</name>
<keyword evidence="11 19" id="KW-0460">Magnesium</keyword>
<evidence type="ECO:0000256" key="6">
    <source>
        <dbReference type="ARBA" id="ARBA00015850"/>
    </source>
</evidence>
<dbReference type="GO" id="GO:0008818">
    <property type="term" value="F:cobalamin 5'-phosphate synthase activity"/>
    <property type="evidence" value="ECO:0007669"/>
    <property type="project" value="UniProtKB-UniRule"/>
</dbReference>
<dbReference type="UniPathway" id="UPA00148">
    <property type="reaction ID" value="UER00238"/>
</dbReference>
<keyword evidence="7 19" id="KW-1003">Cell membrane</keyword>
<organism evidence="20 21">
    <name type="scientific">Handelsmanbacteria sp. (strain RIFCSPLOWO2_12_FULL_64_10)</name>
    <dbReference type="NCBI Taxonomy" id="1817868"/>
    <lineage>
        <taxon>Bacteria</taxon>
        <taxon>Candidatus Handelsmaniibacteriota</taxon>
    </lineage>
</organism>
<evidence type="ECO:0000256" key="15">
    <source>
        <dbReference type="ARBA" id="ARBA00032605"/>
    </source>
</evidence>
<evidence type="ECO:0000256" key="8">
    <source>
        <dbReference type="ARBA" id="ARBA00022573"/>
    </source>
</evidence>
<comment type="similarity">
    <text evidence="4 19">Belongs to the CobS family.</text>
</comment>
<dbReference type="EC" id="2.7.8.26" evidence="5 19"/>
<evidence type="ECO:0000256" key="16">
    <source>
        <dbReference type="ARBA" id="ARBA00032853"/>
    </source>
</evidence>
<evidence type="ECO:0000313" key="20">
    <source>
        <dbReference type="EMBL" id="OGG46555.1"/>
    </source>
</evidence>
<dbReference type="PANTHER" id="PTHR34148">
    <property type="entry name" value="ADENOSYLCOBINAMIDE-GDP RIBAZOLETRANSFERASE"/>
    <property type="match status" value="1"/>
</dbReference>
<keyword evidence="10 19" id="KW-0812">Transmembrane</keyword>
<dbReference type="PANTHER" id="PTHR34148:SF1">
    <property type="entry name" value="ADENOSYLCOBINAMIDE-GDP RIBAZOLETRANSFERASE"/>
    <property type="match status" value="1"/>
</dbReference>
<evidence type="ECO:0000256" key="14">
    <source>
        <dbReference type="ARBA" id="ARBA00025228"/>
    </source>
</evidence>
<evidence type="ECO:0000256" key="19">
    <source>
        <dbReference type="HAMAP-Rule" id="MF_00719"/>
    </source>
</evidence>
<evidence type="ECO:0000256" key="12">
    <source>
        <dbReference type="ARBA" id="ARBA00022989"/>
    </source>
</evidence>
<reference evidence="20 21" key="1">
    <citation type="journal article" date="2016" name="Nat. Commun.">
        <title>Thousands of microbial genomes shed light on interconnected biogeochemical processes in an aquifer system.</title>
        <authorList>
            <person name="Anantharaman K."/>
            <person name="Brown C.T."/>
            <person name="Hug L.A."/>
            <person name="Sharon I."/>
            <person name="Castelle C.J."/>
            <person name="Probst A.J."/>
            <person name="Thomas B.C."/>
            <person name="Singh A."/>
            <person name="Wilkins M.J."/>
            <person name="Karaoz U."/>
            <person name="Brodie E.L."/>
            <person name="Williams K.H."/>
            <person name="Hubbard S.S."/>
            <person name="Banfield J.F."/>
        </authorList>
    </citation>
    <scope>NUCLEOTIDE SEQUENCE [LARGE SCALE GENOMIC DNA]</scope>
    <source>
        <strain evidence="21">RIFCSPLOWO2_12_FULL_64_10</strain>
    </source>
</reference>
<comment type="cofactor">
    <cofactor evidence="1 19">
        <name>Mg(2+)</name>
        <dbReference type="ChEBI" id="CHEBI:18420"/>
    </cofactor>
</comment>
<evidence type="ECO:0000313" key="21">
    <source>
        <dbReference type="Proteomes" id="UP000178606"/>
    </source>
</evidence>
<dbReference type="InterPro" id="IPR003805">
    <property type="entry name" value="CobS"/>
</dbReference>
<sequence>MTGFLVALQFLTRIPSPIRRPIADEELGPSARWFPLVGAVIGGLVGLLDTLIAPVATPELRAMVAVIALAVLTGALHLDGLMDSCDGLFAVTSPEHRLAIMHDSRVGSFAVVGAATVLLLKYSAFLALPTDQRLPAFVSLGAVSRWAMVLAAARYPSARPSGLAHMMRSSMTGRELPIATALAVSLSLSAGVPGLAGVVVAGVVTLLAARYTLTKIPGLTGDVYGAICEFVEVAVAVVLPLLWRLATR</sequence>
<evidence type="ECO:0000256" key="4">
    <source>
        <dbReference type="ARBA" id="ARBA00010561"/>
    </source>
</evidence>
<evidence type="ECO:0000256" key="1">
    <source>
        <dbReference type="ARBA" id="ARBA00001946"/>
    </source>
</evidence>
<comment type="subcellular location">
    <subcellularLocation>
        <location evidence="2 19">Cell membrane</location>
        <topology evidence="2 19">Multi-pass membrane protein</topology>
    </subcellularLocation>
</comment>
<feature type="transmembrane region" description="Helical" evidence="19">
    <location>
        <begin position="33"/>
        <end position="54"/>
    </location>
</feature>